<dbReference type="InterPro" id="IPR001789">
    <property type="entry name" value="Sig_transdc_resp-reg_receiver"/>
</dbReference>
<dbReference type="GO" id="GO:0000160">
    <property type="term" value="P:phosphorelay signal transduction system"/>
    <property type="evidence" value="ECO:0007669"/>
    <property type="project" value="InterPro"/>
</dbReference>
<dbReference type="GO" id="GO:0003723">
    <property type="term" value="F:RNA binding"/>
    <property type="evidence" value="ECO:0007669"/>
    <property type="project" value="InterPro"/>
</dbReference>
<dbReference type="OrthoDB" id="9779069at2"/>
<dbReference type="InterPro" id="IPR011006">
    <property type="entry name" value="CheY-like_superfamily"/>
</dbReference>
<reference evidence="6 7" key="1">
    <citation type="submission" date="2016-11" db="EMBL/GenBank/DDBJ databases">
        <authorList>
            <person name="Jaros S."/>
            <person name="Januszkiewicz K."/>
            <person name="Wedrychowicz H."/>
        </authorList>
    </citation>
    <scope>NUCLEOTIDE SEQUENCE [LARGE SCALE GENOMIC DNA]</scope>
    <source>
        <strain evidence="6 7">DSM 3089</strain>
    </source>
</reference>
<evidence type="ECO:0000259" key="4">
    <source>
        <dbReference type="PROSITE" id="PS50110"/>
    </source>
</evidence>
<dbReference type="PIRSF" id="PIRSF036382">
    <property type="entry name" value="RR_antiterm"/>
    <property type="match status" value="1"/>
</dbReference>
<dbReference type="PANTHER" id="PTHR43367">
    <property type="match status" value="1"/>
</dbReference>
<evidence type="ECO:0000256" key="1">
    <source>
        <dbReference type="ARBA" id="ARBA00018672"/>
    </source>
</evidence>
<accession>A0A1M5TBW3</accession>
<feature type="domain" description="ANTAR" evidence="5">
    <location>
        <begin position="125"/>
        <end position="186"/>
    </location>
</feature>
<protein>
    <recommendedName>
        <fullName evidence="1">Stage 0 sporulation protein A homolog</fullName>
    </recommendedName>
</protein>
<dbReference type="AlphaFoldDB" id="A0A1M5TBW3"/>
<evidence type="ECO:0000313" key="6">
    <source>
        <dbReference type="EMBL" id="SHH48176.1"/>
    </source>
</evidence>
<dbReference type="Pfam" id="PF03861">
    <property type="entry name" value="ANTAR"/>
    <property type="match status" value="1"/>
</dbReference>
<dbReference type="STRING" id="1121306.SAMN02745196_00512"/>
<dbReference type="EMBL" id="FQXP01000003">
    <property type="protein sequence ID" value="SHH48176.1"/>
    <property type="molecule type" value="Genomic_DNA"/>
</dbReference>
<name>A0A1M5TBW3_9CLOT</name>
<dbReference type="PANTHER" id="PTHR43367:SF1">
    <property type="entry name" value="TWO-COMPONENT RESPONSE REGULATOR-LIKE APRR6-RELATED"/>
    <property type="match status" value="1"/>
</dbReference>
<dbReference type="PROSITE" id="PS50921">
    <property type="entry name" value="ANTAR"/>
    <property type="match status" value="1"/>
</dbReference>
<dbReference type="Proteomes" id="UP000184526">
    <property type="component" value="Unassembled WGS sequence"/>
</dbReference>
<dbReference type="InterPro" id="IPR036388">
    <property type="entry name" value="WH-like_DNA-bd_sf"/>
</dbReference>
<proteinExistence type="predicted"/>
<keyword evidence="3" id="KW-0597">Phosphoprotein</keyword>
<dbReference type="RefSeq" id="WP_072829737.1">
    <property type="nucleotide sequence ID" value="NZ_FQXP01000003.1"/>
</dbReference>
<feature type="domain" description="Response regulatory" evidence="4">
    <location>
        <begin position="4"/>
        <end position="119"/>
    </location>
</feature>
<comment type="function">
    <text evidence="2">May play the central regulatory role in sporulation. It may be an element of the effector pathway responsible for the activation of sporulation genes in response to nutritional stress. Spo0A may act in concert with spo0H (a sigma factor) to control the expression of some genes that are critical to the sporulation process.</text>
</comment>
<evidence type="ECO:0000259" key="5">
    <source>
        <dbReference type="PROSITE" id="PS50921"/>
    </source>
</evidence>
<dbReference type="SMART" id="SM01012">
    <property type="entry name" value="ANTAR"/>
    <property type="match status" value="1"/>
</dbReference>
<dbReference type="SMART" id="SM00448">
    <property type="entry name" value="REC"/>
    <property type="match status" value="1"/>
</dbReference>
<organism evidence="6 7">
    <name type="scientific">Clostridium collagenovorans DSM 3089</name>
    <dbReference type="NCBI Taxonomy" id="1121306"/>
    <lineage>
        <taxon>Bacteria</taxon>
        <taxon>Bacillati</taxon>
        <taxon>Bacillota</taxon>
        <taxon>Clostridia</taxon>
        <taxon>Eubacteriales</taxon>
        <taxon>Clostridiaceae</taxon>
        <taxon>Clostridium</taxon>
    </lineage>
</organism>
<dbReference type="Gene3D" id="1.10.10.10">
    <property type="entry name" value="Winged helix-like DNA-binding domain superfamily/Winged helix DNA-binding domain"/>
    <property type="match status" value="1"/>
</dbReference>
<evidence type="ECO:0000256" key="2">
    <source>
        <dbReference type="ARBA" id="ARBA00024867"/>
    </source>
</evidence>
<dbReference type="InterPro" id="IPR005561">
    <property type="entry name" value="ANTAR"/>
</dbReference>
<dbReference type="SUPFAM" id="SSF52172">
    <property type="entry name" value="CheY-like"/>
    <property type="match status" value="1"/>
</dbReference>
<gene>
    <name evidence="6" type="ORF">SAMN02745196_00512</name>
</gene>
<keyword evidence="7" id="KW-1185">Reference proteome</keyword>
<evidence type="ECO:0000313" key="7">
    <source>
        <dbReference type="Proteomes" id="UP000184526"/>
    </source>
</evidence>
<sequence>MVKRIVIADDEPITRMDIKEMLQEEGYDVVAEAGDGFDAIEACRKSLPHLVIMDIKMPLLDGLNAAKKITQENLADGVVLLTAYSDKDFIERAKEAGVLGYLVKPLDHKALIPTIEIALNKANEIKRIKKDFKSTKEKLEARKVIEKAKGILMNQKSITEEEAYITLRNLSMDKRVTMKEIAEIIVMSST</sequence>
<dbReference type="Gene3D" id="3.40.50.2300">
    <property type="match status" value="1"/>
</dbReference>
<dbReference type="Pfam" id="PF00072">
    <property type="entry name" value="Response_reg"/>
    <property type="match status" value="1"/>
</dbReference>
<dbReference type="PROSITE" id="PS50110">
    <property type="entry name" value="RESPONSE_REGULATORY"/>
    <property type="match status" value="1"/>
</dbReference>
<evidence type="ECO:0000256" key="3">
    <source>
        <dbReference type="PROSITE-ProRule" id="PRU00169"/>
    </source>
</evidence>
<feature type="modified residue" description="4-aspartylphosphate" evidence="3">
    <location>
        <position position="54"/>
    </location>
</feature>
<dbReference type="InterPro" id="IPR008327">
    <property type="entry name" value="Sig_transdc_resp-reg_antiterm"/>
</dbReference>